<name>A0ABQ6YZV7_9ENTE</name>
<evidence type="ECO:0000313" key="3">
    <source>
        <dbReference type="Proteomes" id="UP000782705"/>
    </source>
</evidence>
<gene>
    <name evidence="2" type="ORF">BAU17_04450</name>
</gene>
<evidence type="ECO:0000313" key="2">
    <source>
        <dbReference type="EMBL" id="KAF1304151.1"/>
    </source>
</evidence>
<keyword evidence="1" id="KW-0472">Membrane</keyword>
<protein>
    <recommendedName>
        <fullName evidence="4">DUF1700 domain-containing protein</fullName>
    </recommendedName>
</protein>
<feature type="transmembrane region" description="Helical" evidence="1">
    <location>
        <begin position="107"/>
        <end position="132"/>
    </location>
</feature>
<dbReference type="Proteomes" id="UP000782705">
    <property type="component" value="Unassembled WGS sequence"/>
</dbReference>
<feature type="transmembrane region" description="Helical" evidence="1">
    <location>
        <begin position="77"/>
        <end position="101"/>
    </location>
</feature>
<feature type="transmembrane region" description="Helical" evidence="1">
    <location>
        <begin position="144"/>
        <end position="170"/>
    </location>
</feature>
<evidence type="ECO:0000256" key="1">
    <source>
        <dbReference type="SAM" id="Phobius"/>
    </source>
</evidence>
<evidence type="ECO:0008006" key="4">
    <source>
        <dbReference type="Google" id="ProtNLM"/>
    </source>
</evidence>
<keyword evidence="3" id="KW-1185">Reference proteome</keyword>
<accession>A0ABQ6YZV7</accession>
<sequence>MNRETYLMELQRYLKKLPHEDYVDAMDYFTEYFDEAGIENEQAVIVELGTPKQAARDILGQLLEKQRDTSTIGMQRTFWLATLALLAAPIGIPLALTAFLLLVTVGLLFFTLILVICSLMVAGVLAGGKLVLRGIIALPFSIPGGLSLIGLGLLLLGLGFLLTSFMPVIFRFVKKVVLKLTSLLTRRKKEAI</sequence>
<keyword evidence="1" id="KW-0812">Transmembrane</keyword>
<keyword evidence="1" id="KW-1133">Transmembrane helix</keyword>
<dbReference type="EMBL" id="MAEL01000035">
    <property type="protein sequence ID" value="KAF1304151.1"/>
    <property type="molecule type" value="Genomic_DNA"/>
</dbReference>
<reference evidence="2 3" key="1">
    <citation type="submission" date="2016-06" db="EMBL/GenBank/DDBJ databases">
        <title>Four novel species of enterococci isolated from chicken manure.</title>
        <authorList>
            <person name="Van Tyne D."/>
        </authorList>
    </citation>
    <scope>NUCLEOTIDE SEQUENCE [LARGE SCALE GENOMIC DNA]</scope>
    <source>
        <strain evidence="2 3">CU12B</strain>
    </source>
</reference>
<dbReference type="Pfam" id="PF22564">
    <property type="entry name" value="HAAS"/>
    <property type="match status" value="1"/>
</dbReference>
<organism evidence="2 3">
    <name type="scientific">Candidatus Enterococcus willemsii</name>
    <dbReference type="NCBI Taxonomy" id="1857215"/>
    <lineage>
        <taxon>Bacteria</taxon>
        <taxon>Bacillati</taxon>
        <taxon>Bacillota</taxon>
        <taxon>Bacilli</taxon>
        <taxon>Lactobacillales</taxon>
        <taxon>Enterococcaceae</taxon>
        <taxon>Enterococcus</taxon>
    </lineage>
</organism>
<proteinExistence type="predicted"/>
<comment type="caution">
    <text evidence="2">The sequence shown here is derived from an EMBL/GenBank/DDBJ whole genome shotgun (WGS) entry which is preliminary data.</text>
</comment>
<dbReference type="RefSeq" id="WP_161902023.1">
    <property type="nucleotide sequence ID" value="NZ_MAEL01000035.1"/>
</dbReference>